<accession>A0A7R8V3L4</accession>
<dbReference type="GO" id="GO:0070034">
    <property type="term" value="F:telomerase RNA binding"/>
    <property type="evidence" value="ECO:0007669"/>
    <property type="project" value="TreeGrafter"/>
</dbReference>
<organism evidence="9 10">
    <name type="scientific">Hermetia illucens</name>
    <name type="common">Black soldier fly</name>
    <dbReference type="NCBI Taxonomy" id="343691"/>
    <lineage>
        <taxon>Eukaryota</taxon>
        <taxon>Metazoa</taxon>
        <taxon>Ecdysozoa</taxon>
        <taxon>Arthropoda</taxon>
        <taxon>Hexapoda</taxon>
        <taxon>Insecta</taxon>
        <taxon>Pterygota</taxon>
        <taxon>Neoptera</taxon>
        <taxon>Endopterygota</taxon>
        <taxon>Diptera</taxon>
        <taxon>Brachycera</taxon>
        <taxon>Stratiomyomorpha</taxon>
        <taxon>Stratiomyidae</taxon>
        <taxon>Hermetiinae</taxon>
        <taxon>Hermetia</taxon>
    </lineage>
</organism>
<evidence type="ECO:0000256" key="7">
    <source>
        <dbReference type="SAM" id="SignalP"/>
    </source>
</evidence>
<evidence type="ECO:0000313" key="9">
    <source>
        <dbReference type="EMBL" id="CAD7092270.1"/>
    </source>
</evidence>
<name>A0A7R8V3L4_HERIL</name>
<dbReference type="InterPro" id="IPR045153">
    <property type="entry name" value="Est1/Ebs1-like"/>
</dbReference>
<dbReference type="PANTHER" id="PTHR15696">
    <property type="entry name" value="SMG-7 SUPPRESSOR WITH MORPHOLOGICAL EFFECT ON GENITALIA PROTEIN 7"/>
    <property type="match status" value="1"/>
</dbReference>
<dbReference type="InterPro" id="IPR018834">
    <property type="entry name" value="DNA/RNA-bd_Est1-type"/>
</dbReference>
<evidence type="ECO:0000259" key="8">
    <source>
        <dbReference type="SMART" id="SM00670"/>
    </source>
</evidence>
<dbReference type="AlphaFoldDB" id="A0A7R8V3L4"/>
<feature type="compositionally biased region" description="Low complexity" evidence="6">
    <location>
        <begin position="74"/>
        <end position="83"/>
    </location>
</feature>
<dbReference type="Proteomes" id="UP000594454">
    <property type="component" value="Chromosome 6"/>
</dbReference>
<keyword evidence="5" id="KW-0539">Nucleus</keyword>
<dbReference type="FunCoup" id="A0A7R8V3L4">
    <property type="interactions" value="1739"/>
</dbReference>
<evidence type="ECO:0000256" key="6">
    <source>
        <dbReference type="SAM" id="MobiDB-lite"/>
    </source>
</evidence>
<keyword evidence="7" id="KW-0732">Signal</keyword>
<dbReference type="InterPro" id="IPR029060">
    <property type="entry name" value="PIN-like_dom_sf"/>
</dbReference>
<feature type="chain" id="PRO_5031192693" description="PIN domain-containing protein" evidence="7">
    <location>
        <begin position="18"/>
        <end position="1001"/>
    </location>
</feature>
<feature type="signal peptide" evidence="7">
    <location>
        <begin position="1"/>
        <end position="17"/>
    </location>
</feature>
<dbReference type="EMBL" id="LR899014">
    <property type="protein sequence ID" value="CAD7092270.1"/>
    <property type="molecule type" value="Genomic_DNA"/>
</dbReference>
<dbReference type="InterPro" id="IPR019458">
    <property type="entry name" value="Est1-like_N"/>
</dbReference>
<dbReference type="Gene3D" id="3.40.50.1010">
    <property type="entry name" value="5'-nuclease"/>
    <property type="match status" value="1"/>
</dbReference>
<dbReference type="Pfam" id="PF10373">
    <property type="entry name" value="EST1_DNA_bind"/>
    <property type="match status" value="1"/>
</dbReference>
<dbReference type="Pfam" id="PF10374">
    <property type="entry name" value="EST1"/>
    <property type="match status" value="1"/>
</dbReference>
<dbReference type="FunFam" id="3.40.50.1010:FF:000047">
    <property type="entry name" value="Blast:Telomerase-binding protein EST1A"/>
    <property type="match status" value="1"/>
</dbReference>
<evidence type="ECO:0000256" key="5">
    <source>
        <dbReference type="ARBA" id="ARBA00023242"/>
    </source>
</evidence>
<dbReference type="GO" id="GO:0042162">
    <property type="term" value="F:telomeric DNA binding"/>
    <property type="evidence" value="ECO:0007669"/>
    <property type="project" value="TreeGrafter"/>
</dbReference>
<dbReference type="SMART" id="SM00670">
    <property type="entry name" value="PINc"/>
    <property type="match status" value="1"/>
</dbReference>
<keyword evidence="3" id="KW-0963">Cytoplasm</keyword>
<comment type="subcellular location">
    <subcellularLocation>
        <location evidence="2">Cytoplasm</location>
    </subcellularLocation>
    <subcellularLocation>
        <location evidence="1">Nucleus</location>
    </subcellularLocation>
</comment>
<dbReference type="InterPro" id="IPR002716">
    <property type="entry name" value="PIN_dom"/>
</dbReference>
<dbReference type="GO" id="GO:0005737">
    <property type="term" value="C:cytoplasm"/>
    <property type="evidence" value="ECO:0007669"/>
    <property type="project" value="UniProtKB-SubCell"/>
</dbReference>
<dbReference type="Pfam" id="PF13638">
    <property type="entry name" value="PIN_4"/>
    <property type="match status" value="1"/>
</dbReference>
<evidence type="ECO:0000256" key="2">
    <source>
        <dbReference type="ARBA" id="ARBA00004496"/>
    </source>
</evidence>
<keyword evidence="10" id="KW-1185">Reference proteome</keyword>
<dbReference type="InterPro" id="IPR011990">
    <property type="entry name" value="TPR-like_helical_dom_sf"/>
</dbReference>
<feature type="domain" description="PIN" evidence="8">
    <location>
        <begin position="829"/>
        <end position="978"/>
    </location>
</feature>
<feature type="region of interest" description="Disordered" evidence="6">
    <location>
        <begin position="62"/>
        <end position="83"/>
    </location>
</feature>
<evidence type="ECO:0000256" key="4">
    <source>
        <dbReference type="ARBA" id="ARBA00023161"/>
    </source>
</evidence>
<dbReference type="SUPFAM" id="SSF48452">
    <property type="entry name" value="TPR-like"/>
    <property type="match status" value="1"/>
</dbReference>
<dbReference type="GO" id="GO:0005697">
    <property type="term" value="C:telomerase holoenzyme complex"/>
    <property type="evidence" value="ECO:0007669"/>
    <property type="project" value="TreeGrafter"/>
</dbReference>
<proteinExistence type="predicted"/>
<dbReference type="SUPFAM" id="SSF88723">
    <property type="entry name" value="PIN domain-like"/>
    <property type="match status" value="1"/>
</dbReference>
<sequence>MDLLLTWVAVAAFYLIAHENVGKISKMENKSDGKSSSKGLPTNIGTLPARLQNRIISGADHESKHAVGKEVAKSAHSPKASAASPAGVLSVNNLNVHHKQSIVKKPEPTCSNNKIQHQFEQIKCAKWLDLQNVNSKNSNLISCIEAIRTVERELCPLMEDRIFLEKWDSYYRHRIALQKIFRKMLAEELKFCCKENVEQYFWKALYYNSIESMKKAGLFKLSNGNKALELINEGLVFYEELLDFLQSEHQLKIDDATDGKYIRNGITGKPGTVHKNEILAKVSAQKILINLGDLSRYKEQIEMTGSFRQAREYYEQAQQLLPTNGKPYNQLAILSIYLKKKFDAIYYHMRSLLASNPIHSAKESLKVLFDEIRKKQETLMPKEVECKGNNENVMPMRREIWIHPDGSRRLHRLPKLSNQGKKYSTGNDESVESLDLNQLNKRFLLSFLNIQGKLFTGIGMDSFDSVAHQMFNDFKVLLSHSPLIFTYQRLLQIVSLNIFSVFYNNREEIKQQKREIRIQAFTVGSIMFAMILDRINDILNEHFFIDCKETNKVLKLDAKPVDNEIESIPCSPKHNGLKLDLPEDAFTLVCAVKVWCNWLLNYDDLRNPSMPYINSEKLRQMNIEPWKSFAKFLNMTNGKDKCDEILSQNNSLDHKPILLDEDTYLKGFAPLKFSDETLTYCHKISDSKNVKNTLRLVKIFQYANSLCDFDNQIIKKILIESDTIAFVGSSLCSAEQNLVEDNTMDNQEDFEELLSFPEELNKEFIEKTSLNDQNGELSVCSPDNPEICDLIRRKNELEKKQKMQESYHQTLQGLLRQSGISLHIEVRPKYLVPDTNCFIDFLDQLKIIASKSERFYLFVPITVVNELEGLSKGLREPSNMLATVESDNNLSLVTKRSKAALEFIRSKNNGIKCVTTKGSILNSSVFTLEESENQISNDDKILQTALNLCKNNVDRYEDGIHYIETEVVLLTKDRNLRVKALARNLSVSQLSGFLKWAGYAT</sequence>
<dbReference type="InParanoid" id="A0A7R8V3L4"/>
<evidence type="ECO:0000256" key="1">
    <source>
        <dbReference type="ARBA" id="ARBA00004123"/>
    </source>
</evidence>
<keyword evidence="4" id="KW-0866">Nonsense-mediated mRNA decay</keyword>
<evidence type="ECO:0000256" key="3">
    <source>
        <dbReference type="ARBA" id="ARBA00022490"/>
    </source>
</evidence>
<dbReference type="OrthoDB" id="2017974at2759"/>
<dbReference type="GO" id="GO:0000184">
    <property type="term" value="P:nuclear-transcribed mRNA catabolic process, nonsense-mediated decay"/>
    <property type="evidence" value="ECO:0007669"/>
    <property type="project" value="UniProtKB-KW"/>
</dbReference>
<dbReference type="PANTHER" id="PTHR15696:SF0">
    <property type="entry name" value="TELOMERASE-BINDING PROTEIN EST1A"/>
    <property type="match status" value="1"/>
</dbReference>
<protein>
    <recommendedName>
        <fullName evidence="8">PIN domain-containing protein</fullName>
    </recommendedName>
</protein>
<evidence type="ECO:0000313" key="10">
    <source>
        <dbReference type="Proteomes" id="UP000594454"/>
    </source>
</evidence>
<feature type="compositionally biased region" description="Basic and acidic residues" evidence="6">
    <location>
        <begin position="62"/>
        <end position="73"/>
    </location>
</feature>
<dbReference type="Gene3D" id="1.25.40.10">
    <property type="entry name" value="Tetratricopeptide repeat domain"/>
    <property type="match status" value="1"/>
</dbReference>
<gene>
    <name evidence="9" type="ORF">HERILL_LOCUS14647</name>
</gene>
<reference evidence="9 10" key="1">
    <citation type="submission" date="2020-11" db="EMBL/GenBank/DDBJ databases">
        <authorList>
            <person name="Wallbank WR R."/>
            <person name="Pardo Diaz C."/>
            <person name="Kozak K."/>
            <person name="Martin S."/>
            <person name="Jiggins C."/>
            <person name="Moest M."/>
            <person name="Warren A I."/>
            <person name="Generalovic N T."/>
            <person name="Byers J.R.P. K."/>
            <person name="Montejo-Kovacevich G."/>
            <person name="Yen C E."/>
        </authorList>
    </citation>
    <scope>NUCLEOTIDE SEQUENCE [LARGE SCALE GENOMIC DNA]</scope>
</reference>